<keyword evidence="7" id="KW-1185">Reference proteome</keyword>
<dbReference type="Pfam" id="PF00700">
    <property type="entry name" value="Flagellin_C"/>
    <property type="match status" value="1"/>
</dbReference>
<comment type="subcellular location">
    <subcellularLocation>
        <location evidence="1">Bacterial flagellum</location>
    </subcellularLocation>
</comment>
<dbReference type="SUPFAM" id="SSF64518">
    <property type="entry name" value="Phase 1 flagellin"/>
    <property type="match status" value="1"/>
</dbReference>
<evidence type="ECO:0000313" key="6">
    <source>
        <dbReference type="EMBL" id="GAA4712135.1"/>
    </source>
</evidence>
<keyword evidence="6" id="KW-0969">Cilium</keyword>
<dbReference type="Gene3D" id="1.20.1330.10">
    <property type="entry name" value="f41 fragment of flagellin, N-terminal domain"/>
    <property type="match status" value="1"/>
</dbReference>
<comment type="caution">
    <text evidence="6">The sequence shown here is derived from an EMBL/GenBank/DDBJ whole genome shotgun (WGS) entry which is preliminary data.</text>
</comment>
<name>A0ABP8XR67_9MICO</name>
<evidence type="ECO:0000256" key="3">
    <source>
        <dbReference type="ARBA" id="ARBA00023143"/>
    </source>
</evidence>
<proteinExistence type="inferred from homology"/>
<dbReference type="PANTHER" id="PTHR42792:SF1">
    <property type="entry name" value="FLAGELLAR HOOK-ASSOCIATED PROTEIN 3"/>
    <property type="match status" value="1"/>
</dbReference>
<dbReference type="InterPro" id="IPR046358">
    <property type="entry name" value="Flagellin_C"/>
</dbReference>
<keyword evidence="6" id="KW-0282">Flagellum</keyword>
<dbReference type="Proteomes" id="UP001500556">
    <property type="component" value="Unassembled WGS sequence"/>
</dbReference>
<evidence type="ECO:0000256" key="1">
    <source>
        <dbReference type="ARBA" id="ARBA00004365"/>
    </source>
</evidence>
<keyword evidence="3" id="KW-0975">Bacterial flagellum</keyword>
<organism evidence="6 7">
    <name type="scientific">Pedococcus ginsenosidimutans</name>
    <dbReference type="NCBI Taxonomy" id="490570"/>
    <lineage>
        <taxon>Bacteria</taxon>
        <taxon>Bacillati</taxon>
        <taxon>Actinomycetota</taxon>
        <taxon>Actinomycetes</taxon>
        <taxon>Micrococcales</taxon>
        <taxon>Intrasporangiaceae</taxon>
        <taxon>Pedococcus</taxon>
    </lineage>
</organism>
<comment type="similarity">
    <text evidence="2">Belongs to the bacterial flagellin family.</text>
</comment>
<dbReference type="Pfam" id="PF00669">
    <property type="entry name" value="Flagellin_N"/>
    <property type="match status" value="1"/>
</dbReference>
<dbReference type="RefSeq" id="WP_345500976.1">
    <property type="nucleotide sequence ID" value="NZ_BAABLO010000001.1"/>
</dbReference>
<dbReference type="EMBL" id="BAABLO010000001">
    <property type="protein sequence ID" value="GAA4712135.1"/>
    <property type="molecule type" value="Genomic_DNA"/>
</dbReference>
<gene>
    <name evidence="6" type="primary">flgL</name>
    <name evidence="6" type="ORF">GCM10025782_05320</name>
</gene>
<dbReference type="InterPro" id="IPR001029">
    <property type="entry name" value="Flagellin_N"/>
</dbReference>
<reference evidence="7" key="1">
    <citation type="journal article" date="2019" name="Int. J. Syst. Evol. Microbiol.">
        <title>The Global Catalogue of Microorganisms (GCM) 10K type strain sequencing project: providing services to taxonomists for standard genome sequencing and annotation.</title>
        <authorList>
            <consortium name="The Broad Institute Genomics Platform"/>
            <consortium name="The Broad Institute Genome Sequencing Center for Infectious Disease"/>
            <person name="Wu L."/>
            <person name="Ma J."/>
        </authorList>
    </citation>
    <scope>NUCLEOTIDE SEQUENCE [LARGE SCALE GENOMIC DNA]</scope>
    <source>
        <strain evidence="7">JCM 18961</strain>
    </source>
</reference>
<protein>
    <submittedName>
        <fullName evidence="6">Flagellar hook-associated protein FlgL</fullName>
    </submittedName>
</protein>
<evidence type="ECO:0000313" key="7">
    <source>
        <dbReference type="Proteomes" id="UP001500556"/>
    </source>
</evidence>
<dbReference type="InterPro" id="IPR001492">
    <property type="entry name" value="Flagellin"/>
</dbReference>
<keyword evidence="6" id="KW-0966">Cell projection</keyword>
<evidence type="ECO:0000259" key="5">
    <source>
        <dbReference type="Pfam" id="PF00700"/>
    </source>
</evidence>
<evidence type="ECO:0000256" key="2">
    <source>
        <dbReference type="ARBA" id="ARBA00005709"/>
    </source>
</evidence>
<accession>A0ABP8XR67</accession>
<dbReference type="InterPro" id="IPR013384">
    <property type="entry name" value="Flagell_FlgL"/>
</dbReference>
<feature type="domain" description="Flagellin C-terminal" evidence="5">
    <location>
        <begin position="221"/>
        <end position="301"/>
    </location>
</feature>
<evidence type="ECO:0000259" key="4">
    <source>
        <dbReference type="Pfam" id="PF00669"/>
    </source>
</evidence>
<dbReference type="PANTHER" id="PTHR42792">
    <property type="entry name" value="FLAGELLIN"/>
    <property type="match status" value="1"/>
</dbReference>
<dbReference type="NCBIfam" id="TIGR02550">
    <property type="entry name" value="flagell_flgL"/>
    <property type="match status" value="1"/>
</dbReference>
<feature type="domain" description="Flagellin N-terminal" evidence="4">
    <location>
        <begin position="12"/>
        <end position="140"/>
    </location>
</feature>
<sequence length="302" mass="31093">MTRVTPTTLSSGVMAGLQSSLARLQQTQEQLASGRRLNRPSDSPVDTVAAMQLRAEQKQSEQLERNIDDGLTWLDTADQALSQTSTALNRVRQLALAGANATNGPAEREAMAAEVDQLRAGILAVANTQYLGRPVFAGTQDVAAAFDPATGAYAGNSATVNRTVSSDQATGRLAVSVPGDQAFTTLLSDAADPAGAGVLARISAALRSGDAAGLQAGLADLDSASDAVRSTQSVVGARTNRLLAVQASGAQRSDAVTTQLASVEGIDLAKTITDLSLQQTAYQAALGAAAKIVQPSLMDFLR</sequence>